<accession>A0AC35U0B3</accession>
<name>A0AC35U0B3_9BILA</name>
<proteinExistence type="predicted"/>
<organism evidence="1 2">
    <name type="scientific">Rhabditophanes sp. KR3021</name>
    <dbReference type="NCBI Taxonomy" id="114890"/>
    <lineage>
        <taxon>Eukaryota</taxon>
        <taxon>Metazoa</taxon>
        <taxon>Ecdysozoa</taxon>
        <taxon>Nematoda</taxon>
        <taxon>Chromadorea</taxon>
        <taxon>Rhabditida</taxon>
        <taxon>Tylenchina</taxon>
        <taxon>Panagrolaimomorpha</taxon>
        <taxon>Strongyloidoidea</taxon>
        <taxon>Alloionematidae</taxon>
        <taxon>Rhabditophanes</taxon>
    </lineage>
</organism>
<dbReference type="WBParaSite" id="RSKR_0000600075.1">
    <property type="protein sequence ID" value="RSKR_0000600075.1"/>
    <property type="gene ID" value="RSKR_0000600075"/>
</dbReference>
<protein>
    <submittedName>
        <fullName evidence="2">Rep_3 domain-containing protein</fullName>
    </submittedName>
</protein>
<sequence length="110" mass="12661">MLSRKTVKTESAENPLNPLQNGTYTTNMSIILEIKDILTTDYQFNSNDEFKKFYDASFKIAAQLEKVKHASSKYKAVFISESSFFTRLVASSCLRDYYIHLIMLQKTKNG</sequence>
<reference evidence="2" key="1">
    <citation type="submission" date="2016-11" db="UniProtKB">
        <authorList>
            <consortium name="WormBaseParasite"/>
        </authorList>
    </citation>
    <scope>IDENTIFICATION</scope>
    <source>
        <strain evidence="2">KR3021</strain>
    </source>
</reference>
<evidence type="ECO:0000313" key="2">
    <source>
        <dbReference type="WBParaSite" id="RSKR_0000600075.1"/>
    </source>
</evidence>
<dbReference type="Proteomes" id="UP000095286">
    <property type="component" value="Unplaced"/>
</dbReference>
<evidence type="ECO:0000313" key="1">
    <source>
        <dbReference type="Proteomes" id="UP000095286"/>
    </source>
</evidence>